<dbReference type="InterPro" id="IPR039801">
    <property type="entry name" value="EPS8-like"/>
</dbReference>
<dbReference type="Gene3D" id="1.10.150.50">
    <property type="entry name" value="Transcription Factor, Ets-1"/>
    <property type="match status" value="1"/>
</dbReference>
<dbReference type="InterPro" id="IPR013761">
    <property type="entry name" value="SAM/pointed_sf"/>
</dbReference>
<feature type="domain" description="SAM" evidence="1">
    <location>
        <begin position="40"/>
        <end position="102"/>
    </location>
</feature>
<dbReference type="GO" id="GO:0035023">
    <property type="term" value="P:regulation of Rho protein signal transduction"/>
    <property type="evidence" value="ECO:0007669"/>
    <property type="project" value="TreeGrafter"/>
</dbReference>
<dbReference type="AlphaFoldDB" id="A0A7E6F7R7"/>
<dbReference type="KEGG" id="osn:118760869"/>
<proteinExistence type="predicted"/>
<dbReference type="GO" id="GO:0005886">
    <property type="term" value="C:plasma membrane"/>
    <property type="evidence" value="ECO:0007669"/>
    <property type="project" value="TreeGrafter"/>
</dbReference>
<dbReference type="InterPro" id="IPR041418">
    <property type="entry name" value="SAM_3"/>
</dbReference>
<evidence type="ECO:0000313" key="2">
    <source>
        <dbReference type="Proteomes" id="UP000515154"/>
    </source>
</evidence>
<reference evidence="3" key="1">
    <citation type="submission" date="2025-08" db="UniProtKB">
        <authorList>
            <consortium name="RefSeq"/>
        </authorList>
    </citation>
    <scope>IDENTIFICATION</scope>
</reference>
<protein>
    <submittedName>
        <fullName evidence="3">Epidermal growth factor receptor kinase substrate 8-like protein 2</fullName>
    </submittedName>
</protein>
<dbReference type="GO" id="GO:0007266">
    <property type="term" value="P:Rho protein signal transduction"/>
    <property type="evidence" value="ECO:0007669"/>
    <property type="project" value="TreeGrafter"/>
</dbReference>
<keyword evidence="2" id="KW-1185">Reference proteome</keyword>
<evidence type="ECO:0000259" key="1">
    <source>
        <dbReference type="Pfam" id="PF18016"/>
    </source>
</evidence>
<name>A0A7E6F7R7_9MOLL</name>
<dbReference type="Pfam" id="PF18016">
    <property type="entry name" value="SAM_3"/>
    <property type="match status" value="1"/>
</dbReference>
<dbReference type="PANTHER" id="PTHR12287:SF23">
    <property type="entry name" value="AROUSER, ISOFORM A-RELATED"/>
    <property type="match status" value="1"/>
</dbReference>
<dbReference type="RefSeq" id="XP_036363345.1">
    <property type="nucleotide sequence ID" value="XM_036507452.1"/>
</dbReference>
<organism evidence="2 3">
    <name type="scientific">Octopus sinensis</name>
    <name type="common">East Asian common octopus</name>
    <dbReference type="NCBI Taxonomy" id="2607531"/>
    <lineage>
        <taxon>Eukaryota</taxon>
        <taxon>Metazoa</taxon>
        <taxon>Spiralia</taxon>
        <taxon>Lophotrochozoa</taxon>
        <taxon>Mollusca</taxon>
        <taxon>Cephalopoda</taxon>
        <taxon>Coleoidea</taxon>
        <taxon>Octopodiformes</taxon>
        <taxon>Octopoda</taxon>
        <taxon>Incirrata</taxon>
        <taxon>Octopodidae</taxon>
        <taxon>Octopus</taxon>
    </lineage>
</organism>
<dbReference type="GO" id="GO:0003779">
    <property type="term" value="F:actin binding"/>
    <property type="evidence" value="ECO:0007669"/>
    <property type="project" value="TreeGrafter"/>
</dbReference>
<dbReference type="PANTHER" id="PTHR12287">
    <property type="entry name" value="EPIDERMAL GROWTH FACTOR RECEPTOR KINASE SUBSTRATE EPS8-RELATED PROTEIN"/>
    <property type="match status" value="1"/>
</dbReference>
<accession>A0A7E6F7R7</accession>
<sequence length="130" mass="15133">MDNIVCENTGMDVVDNIVAQIDSTHITNDYEHMQQNRKPRSSSITSTSNQPEVRAWLQRNGFTSKTCNILWKYDARELFSLTMNELEQMLGYEEGYKLQCHLDGHKHKKKLGYANELEAVLRFRRGPPEK</sequence>
<gene>
    <name evidence="3" type="primary">LOC118760869</name>
</gene>
<dbReference type="SUPFAM" id="SSF47769">
    <property type="entry name" value="SAM/Pointed domain"/>
    <property type="match status" value="1"/>
</dbReference>
<evidence type="ECO:0000313" key="3">
    <source>
        <dbReference type="RefSeq" id="XP_036363345.1"/>
    </source>
</evidence>
<dbReference type="Proteomes" id="UP000515154">
    <property type="component" value="Linkage group LG11"/>
</dbReference>